<keyword evidence="8 10" id="KW-0238">DNA-binding</keyword>
<evidence type="ECO:0000256" key="3">
    <source>
        <dbReference type="ARBA" id="ARBA00022478"/>
    </source>
</evidence>
<dbReference type="InterPro" id="IPR007046">
    <property type="entry name" value="RNA_pol_sigma_54_core-bd"/>
</dbReference>
<keyword evidence="15" id="KW-1185">Reference proteome</keyword>
<comment type="similarity">
    <text evidence="1 10">Belongs to the sigma-54 factor family.</text>
</comment>
<evidence type="ECO:0000256" key="11">
    <source>
        <dbReference type="SAM" id="MobiDB-lite"/>
    </source>
</evidence>
<accession>A0A2X0VI07</accession>
<feature type="domain" description="RNA polymerase sigma factor 54 core-binding" evidence="13">
    <location>
        <begin position="167"/>
        <end position="357"/>
    </location>
</feature>
<dbReference type="InterPro" id="IPR007634">
    <property type="entry name" value="RNA_pol_sigma_54_DNA-bd"/>
</dbReference>
<comment type="function">
    <text evidence="10">Sigma factors are initiation factors that promote the attachment of RNA polymerase to specific initiation sites and are then released.</text>
</comment>
<organism evidence="14 15">
    <name type="scientific">Anaerobiospirillum thomasii</name>
    <dbReference type="NCBI Taxonomy" id="179995"/>
    <lineage>
        <taxon>Bacteria</taxon>
        <taxon>Pseudomonadati</taxon>
        <taxon>Pseudomonadota</taxon>
        <taxon>Gammaproteobacteria</taxon>
        <taxon>Aeromonadales</taxon>
        <taxon>Succinivibrionaceae</taxon>
        <taxon>Anaerobiospirillum</taxon>
    </lineage>
</organism>
<keyword evidence="6 10" id="KW-0805">Transcription regulation</keyword>
<protein>
    <recommendedName>
        <fullName evidence="2 10">RNA polymerase sigma-54 factor</fullName>
    </recommendedName>
</protein>
<dbReference type="GO" id="GO:0016779">
    <property type="term" value="F:nucleotidyltransferase activity"/>
    <property type="evidence" value="ECO:0007669"/>
    <property type="project" value="UniProtKB-KW"/>
</dbReference>
<dbReference type="GO" id="GO:0003677">
    <property type="term" value="F:DNA binding"/>
    <property type="evidence" value="ECO:0007669"/>
    <property type="project" value="UniProtKB-KW"/>
</dbReference>
<dbReference type="PIRSF" id="PIRSF000774">
    <property type="entry name" value="RpoN"/>
    <property type="match status" value="1"/>
</dbReference>
<feature type="compositionally biased region" description="Polar residues" evidence="11">
    <location>
        <begin position="120"/>
        <end position="137"/>
    </location>
</feature>
<dbReference type="PROSITE" id="PS50044">
    <property type="entry name" value="SIGMA54_3"/>
    <property type="match status" value="1"/>
</dbReference>
<evidence type="ECO:0000256" key="5">
    <source>
        <dbReference type="ARBA" id="ARBA00022695"/>
    </source>
</evidence>
<evidence type="ECO:0000313" key="14">
    <source>
        <dbReference type="EMBL" id="SPT69108.1"/>
    </source>
</evidence>
<evidence type="ECO:0000256" key="6">
    <source>
        <dbReference type="ARBA" id="ARBA00023015"/>
    </source>
</evidence>
<feature type="domain" description="RNA polymerase sigma factor 54 DNA-binding" evidence="12">
    <location>
        <begin position="371"/>
        <end position="529"/>
    </location>
</feature>
<evidence type="ECO:0000256" key="10">
    <source>
        <dbReference type="PIRNR" id="PIRNR000774"/>
    </source>
</evidence>
<keyword evidence="9 10" id="KW-0804">Transcription</keyword>
<name>A0A2X0VI07_9GAMM</name>
<sequence>MAGIKNTLQLRQAQTQTLALTPQLQQAIKMLQLSTLELRQEIQQTLDLNPFLEMDESLDNPNMQSLEEMVEIEQQQSADFDVFDNDSSINAADISLSSEINLNDDGQHTEDMVSIFNEAGDSSVSSPSSELTQSVPSSEDKISDNYTQSSSHQKAFSADDDVFEGQTTESLYDHLKLQLDCSPLGDSDRAIALAILDGIDESGYLKISIEDIVQTVSSIYTDVDEDEVLAVLKVIQHYDPVGVGSRSVQEFLLIQLRELDAHTPFRNIAIRIIDDFLPQLTNRDFRTLCHKLSIKESTLKEAIGLITKLKPRPEVSTVYTKSDFVIPDVIVVKKEDGSFGVELNPNAIPRVRLNEQYKSLMVHAKSADEVQYFKSNLQEANWFLQSIYKRNDTLLKVAQSIIDHQGEFLQKGESAMKPMVLSDVAQQIEMHESTISRITTEKYIHTPRGTFELKYFFSSHVSTDDGEATSSTAIRALIKDLVSKENPRKPLSDNKIADELQSRGINVARRTIAKYRESLGIASSSQRKRLI</sequence>
<evidence type="ECO:0000259" key="13">
    <source>
        <dbReference type="Pfam" id="PF04963"/>
    </source>
</evidence>
<dbReference type="PRINTS" id="PR00045">
    <property type="entry name" value="SIGMA54FCT"/>
</dbReference>
<dbReference type="Pfam" id="PF00309">
    <property type="entry name" value="Sigma54_AID"/>
    <property type="match status" value="1"/>
</dbReference>
<dbReference type="InterPro" id="IPR000394">
    <property type="entry name" value="RNA_pol_sigma_54"/>
</dbReference>
<evidence type="ECO:0000256" key="1">
    <source>
        <dbReference type="ARBA" id="ARBA00008798"/>
    </source>
</evidence>
<dbReference type="Proteomes" id="UP000250086">
    <property type="component" value="Unassembled WGS sequence"/>
</dbReference>
<dbReference type="Pfam" id="PF04963">
    <property type="entry name" value="Sigma54_CBD"/>
    <property type="match status" value="1"/>
</dbReference>
<dbReference type="GO" id="GO:0001216">
    <property type="term" value="F:DNA-binding transcription activator activity"/>
    <property type="evidence" value="ECO:0007669"/>
    <property type="project" value="InterPro"/>
</dbReference>
<feature type="compositionally biased region" description="Polar residues" evidence="11">
    <location>
        <begin position="144"/>
        <end position="154"/>
    </location>
</feature>
<dbReference type="PANTHER" id="PTHR32248">
    <property type="entry name" value="RNA POLYMERASE SIGMA-54 FACTOR"/>
    <property type="match status" value="1"/>
</dbReference>
<evidence type="ECO:0000256" key="8">
    <source>
        <dbReference type="ARBA" id="ARBA00023125"/>
    </source>
</evidence>
<evidence type="ECO:0000256" key="2">
    <source>
        <dbReference type="ARBA" id="ARBA00019942"/>
    </source>
</evidence>
<keyword evidence="5 10" id="KW-0548">Nucleotidyltransferase</keyword>
<dbReference type="AlphaFoldDB" id="A0A2X0VI07"/>
<dbReference type="NCBIfam" id="TIGR02395">
    <property type="entry name" value="rpoN_sigma"/>
    <property type="match status" value="1"/>
</dbReference>
<dbReference type="PROSITE" id="PS00718">
    <property type="entry name" value="SIGMA54_2"/>
    <property type="match status" value="1"/>
</dbReference>
<dbReference type="InterPro" id="IPR038709">
    <property type="entry name" value="RpoN_core-bd_sf"/>
</dbReference>
<dbReference type="Gene3D" id="1.10.10.1330">
    <property type="entry name" value="RNA polymerase sigma-54 factor, core-binding domain"/>
    <property type="match status" value="1"/>
</dbReference>
<proteinExistence type="inferred from homology"/>
<gene>
    <name evidence="14" type="ORF">NCTC13093_00471</name>
</gene>
<reference evidence="14 15" key="1">
    <citation type="submission" date="2018-06" db="EMBL/GenBank/DDBJ databases">
        <authorList>
            <consortium name="Pathogen Informatics"/>
            <person name="Doyle S."/>
        </authorList>
    </citation>
    <scope>NUCLEOTIDE SEQUENCE [LARGE SCALE GENOMIC DNA]</scope>
    <source>
        <strain evidence="14 15">NCTC13093</strain>
    </source>
</reference>
<dbReference type="GO" id="GO:0016987">
    <property type="term" value="F:sigma factor activity"/>
    <property type="evidence" value="ECO:0007669"/>
    <property type="project" value="UniProtKB-KW"/>
</dbReference>
<dbReference type="NCBIfam" id="NF004595">
    <property type="entry name" value="PRK05932.1-2"/>
    <property type="match status" value="1"/>
</dbReference>
<evidence type="ECO:0000259" key="12">
    <source>
        <dbReference type="Pfam" id="PF04552"/>
    </source>
</evidence>
<evidence type="ECO:0000256" key="9">
    <source>
        <dbReference type="ARBA" id="ARBA00023163"/>
    </source>
</evidence>
<keyword evidence="4 10" id="KW-0808">Transferase</keyword>
<evidence type="ECO:0000256" key="4">
    <source>
        <dbReference type="ARBA" id="ARBA00022679"/>
    </source>
</evidence>
<keyword evidence="7 10" id="KW-0731">Sigma factor</keyword>
<dbReference type="Gene3D" id="1.10.10.60">
    <property type="entry name" value="Homeodomain-like"/>
    <property type="match status" value="1"/>
</dbReference>
<dbReference type="GO" id="GO:0006352">
    <property type="term" value="P:DNA-templated transcription initiation"/>
    <property type="evidence" value="ECO:0007669"/>
    <property type="project" value="InterPro"/>
</dbReference>
<dbReference type="PROSITE" id="PS00717">
    <property type="entry name" value="SIGMA54_1"/>
    <property type="match status" value="1"/>
</dbReference>
<evidence type="ECO:0000313" key="15">
    <source>
        <dbReference type="Proteomes" id="UP000250086"/>
    </source>
</evidence>
<dbReference type="NCBIfam" id="NF009118">
    <property type="entry name" value="PRK12469.1"/>
    <property type="match status" value="1"/>
</dbReference>
<keyword evidence="3 10" id="KW-0240">DNA-directed RNA polymerase</keyword>
<dbReference type="PANTHER" id="PTHR32248:SF4">
    <property type="entry name" value="RNA POLYMERASE SIGMA-54 FACTOR"/>
    <property type="match status" value="1"/>
</dbReference>
<dbReference type="Pfam" id="PF04552">
    <property type="entry name" value="Sigma54_DBD"/>
    <property type="match status" value="1"/>
</dbReference>
<dbReference type="EMBL" id="UAPV01000001">
    <property type="protein sequence ID" value="SPT69108.1"/>
    <property type="molecule type" value="Genomic_DNA"/>
</dbReference>
<feature type="region of interest" description="Disordered" evidence="11">
    <location>
        <begin position="119"/>
        <end position="159"/>
    </location>
</feature>
<evidence type="ECO:0000256" key="7">
    <source>
        <dbReference type="ARBA" id="ARBA00023082"/>
    </source>
</evidence>
<dbReference type="GO" id="GO:0000428">
    <property type="term" value="C:DNA-directed RNA polymerase complex"/>
    <property type="evidence" value="ECO:0007669"/>
    <property type="project" value="UniProtKB-KW"/>
</dbReference>